<feature type="transmembrane region" description="Helical" evidence="1">
    <location>
        <begin position="16"/>
        <end position="41"/>
    </location>
</feature>
<keyword evidence="2" id="KW-1185">Reference proteome</keyword>
<dbReference type="PANTHER" id="PTHR23021:SF82">
    <property type="entry name" value="G PROTEIN-COUPLED RECEPTOR"/>
    <property type="match status" value="1"/>
</dbReference>
<keyword evidence="1" id="KW-0472">Membrane</keyword>
<evidence type="ECO:0000313" key="2">
    <source>
        <dbReference type="Proteomes" id="UP000887574"/>
    </source>
</evidence>
<sequence length="197" mass="22256">MQHIGFVAAQIKIENLIIGVSMIITSLSILLLNMFIIRAIYQDKNLYLLTSYKFIFGLACADIVQLVIHFISGFYTIFQANLNPQFNKILGAIPCYKCYALLTVVLAINRLVLIACPHLDLLWFLLVFFIAAFFGVLHSSPYASILYDSEMWSWSYDFELPLSTFMQQISGVVEIGTVVIAGAIYVIIFVLLIHKVT</sequence>
<feature type="transmembrane region" description="Helical" evidence="1">
    <location>
        <begin position="89"/>
        <end position="109"/>
    </location>
</feature>
<keyword evidence="1" id="KW-1133">Transmembrane helix</keyword>
<dbReference type="AlphaFoldDB" id="A0A915E9I7"/>
<dbReference type="PANTHER" id="PTHR23021">
    <property type="entry name" value="SERPENTINE RECEPTOR, CLASS T"/>
    <property type="match status" value="1"/>
</dbReference>
<feature type="transmembrane region" description="Helical" evidence="1">
    <location>
        <begin position="53"/>
        <end position="77"/>
    </location>
</feature>
<dbReference type="SUPFAM" id="SSF81321">
    <property type="entry name" value="Family A G protein-coupled receptor-like"/>
    <property type="match status" value="1"/>
</dbReference>
<keyword evidence="1" id="KW-0812">Transmembrane</keyword>
<reference evidence="3" key="1">
    <citation type="submission" date="2022-11" db="UniProtKB">
        <authorList>
            <consortium name="WormBaseParasite"/>
        </authorList>
    </citation>
    <scope>IDENTIFICATION</scope>
</reference>
<feature type="transmembrane region" description="Helical" evidence="1">
    <location>
        <begin position="165"/>
        <end position="193"/>
    </location>
</feature>
<protein>
    <submittedName>
        <fullName evidence="3">7TM GPCR serpentine receptor class x (Srx) domain-containing protein</fullName>
    </submittedName>
</protein>
<dbReference type="Gene3D" id="1.20.1070.10">
    <property type="entry name" value="Rhodopsin 7-helix transmembrane proteins"/>
    <property type="match status" value="1"/>
</dbReference>
<feature type="transmembrane region" description="Helical" evidence="1">
    <location>
        <begin position="121"/>
        <end position="145"/>
    </location>
</feature>
<dbReference type="WBParaSite" id="jg3502">
    <property type="protein sequence ID" value="jg3502"/>
    <property type="gene ID" value="jg3502"/>
</dbReference>
<dbReference type="InterPro" id="IPR019425">
    <property type="entry name" value="7TM_GPCR_serpentine_rcpt_Srt"/>
</dbReference>
<name>A0A915E9I7_9BILA</name>
<proteinExistence type="predicted"/>
<organism evidence="2 3">
    <name type="scientific">Ditylenchus dipsaci</name>
    <dbReference type="NCBI Taxonomy" id="166011"/>
    <lineage>
        <taxon>Eukaryota</taxon>
        <taxon>Metazoa</taxon>
        <taxon>Ecdysozoa</taxon>
        <taxon>Nematoda</taxon>
        <taxon>Chromadorea</taxon>
        <taxon>Rhabditida</taxon>
        <taxon>Tylenchina</taxon>
        <taxon>Tylenchomorpha</taxon>
        <taxon>Sphaerularioidea</taxon>
        <taxon>Anguinidae</taxon>
        <taxon>Anguininae</taxon>
        <taxon>Ditylenchus</taxon>
    </lineage>
</organism>
<evidence type="ECO:0000256" key="1">
    <source>
        <dbReference type="SAM" id="Phobius"/>
    </source>
</evidence>
<accession>A0A915E9I7</accession>
<evidence type="ECO:0000313" key="3">
    <source>
        <dbReference type="WBParaSite" id="jg3502"/>
    </source>
</evidence>
<dbReference type="Proteomes" id="UP000887574">
    <property type="component" value="Unplaced"/>
</dbReference>